<name>A0A9N9JTF1_9GLOM</name>
<dbReference type="GO" id="GO:0017000">
    <property type="term" value="P:antibiotic biosynthetic process"/>
    <property type="evidence" value="ECO:0007669"/>
    <property type="project" value="UniProtKB-KW"/>
</dbReference>
<feature type="non-terminal residue" evidence="5">
    <location>
        <position position="1"/>
    </location>
</feature>
<keyword evidence="3" id="KW-0067">ATP-binding</keyword>
<evidence type="ECO:0000256" key="3">
    <source>
        <dbReference type="PROSITE-ProRule" id="PRU00409"/>
    </source>
</evidence>
<dbReference type="InterPro" id="IPR011761">
    <property type="entry name" value="ATP-grasp"/>
</dbReference>
<dbReference type="PANTHER" id="PTHR10696:SF56">
    <property type="entry name" value="TAUD_TFDA-LIKE DOMAIN-CONTAINING PROTEIN"/>
    <property type="match status" value="1"/>
</dbReference>
<dbReference type="Gene3D" id="3.30.1490.20">
    <property type="entry name" value="ATP-grasp fold, A domain"/>
    <property type="match status" value="1"/>
</dbReference>
<dbReference type="InterPro" id="IPR013815">
    <property type="entry name" value="ATP_grasp_subdomain_1"/>
</dbReference>
<evidence type="ECO:0000256" key="1">
    <source>
        <dbReference type="ARBA" id="ARBA00023002"/>
    </source>
</evidence>
<dbReference type="Pfam" id="PF02668">
    <property type="entry name" value="TauD"/>
    <property type="match status" value="1"/>
</dbReference>
<evidence type="ECO:0000259" key="4">
    <source>
        <dbReference type="PROSITE" id="PS50975"/>
    </source>
</evidence>
<dbReference type="GO" id="GO:0046872">
    <property type="term" value="F:metal ion binding"/>
    <property type="evidence" value="ECO:0007669"/>
    <property type="project" value="InterPro"/>
</dbReference>
<sequence>MAEIETNKALSILKADKKTLKNNSFSLIWCIPDQFYHSIQDIKNEIESKGFSLIKTWDSDIMTLKTISQALGIIQSHIRSDYDGIVSELDSKYSSWKNFKEEYQGISKEVAISPHTDGAFLEGMFAAKTTMIKISPPKMLLLQPIEYDANGGEIILVDGKRVLESILEKRPKLAEILMKPGCIAFCRDDHMSMNYPVYEHMQDDSIRIHFRYDQTTFAPYWSYEAVKFLHNNYHMNPKYQIKIHLKEKEHILIVDNHRMLHGRGEFAGNRKLRRVWLNDHDPIILKNVHDIYKNNRATMPYAPYIPLNSNNASKHKKINTGIRLDKSLYNREKNVSLRSYHNLHNAEFKEFSPVAVLYQALQPPIIDGIRKPLKPGGYSDSGADIVYSLRSNNIPIVTPVDNPSPTSDFDWVFPDTEEGISTAISKGAKTLWANTILFNTHPLNYMSFREDIKLVGHLPSHVHKYDNKWFANELIKNTGISVPHAILIGSSAYNGAYRLNDITLDILNKKGIQFPVVVKPIRGRGSQGVKKVNSIEQMKEHAEKLLSTRIVIDGQYFFEYGDTLILEEYLEGEEITATIMPPGIYDINFKNVTINKYWHLPLVKRFNHNNGIAPYSGVVAVIENSTLISNEEAQNPIYKQVAQDCEKAAQIIRPLAPIRIDCRRISPEKPFALFDINMKPNMTGPGRPRRNMQNSLSCIAANGIGWNYPDLLKAMLRQAWLIKKFI</sequence>
<dbReference type="InterPro" id="IPR050411">
    <property type="entry name" value="AlphaKG_dependent_hydroxylases"/>
</dbReference>
<dbReference type="InterPro" id="IPR003819">
    <property type="entry name" value="TauD/TfdA-like"/>
</dbReference>
<dbReference type="EMBL" id="CAJVQA010027173">
    <property type="protein sequence ID" value="CAG8791133.1"/>
    <property type="molecule type" value="Genomic_DNA"/>
</dbReference>
<dbReference type="OrthoDB" id="422362at2759"/>
<dbReference type="Gene3D" id="3.60.130.10">
    <property type="entry name" value="Clavaminate synthase-like"/>
    <property type="match status" value="1"/>
</dbReference>
<comment type="caution">
    <text evidence="5">The sequence shown here is derived from an EMBL/GenBank/DDBJ whole genome shotgun (WGS) entry which is preliminary data.</text>
</comment>
<protein>
    <submittedName>
        <fullName evidence="5">4868_t:CDS:1</fullName>
    </submittedName>
</protein>
<keyword evidence="2" id="KW-0045">Antibiotic biosynthesis</keyword>
<dbReference type="PROSITE" id="PS50975">
    <property type="entry name" value="ATP_GRASP"/>
    <property type="match status" value="1"/>
</dbReference>
<dbReference type="GO" id="GO:0005524">
    <property type="term" value="F:ATP binding"/>
    <property type="evidence" value="ECO:0007669"/>
    <property type="project" value="UniProtKB-UniRule"/>
</dbReference>
<keyword evidence="6" id="KW-1185">Reference proteome</keyword>
<dbReference type="InterPro" id="IPR042098">
    <property type="entry name" value="TauD-like_sf"/>
</dbReference>
<dbReference type="Pfam" id="PF13535">
    <property type="entry name" value="ATP-grasp_4"/>
    <property type="match status" value="1"/>
</dbReference>
<evidence type="ECO:0000256" key="2">
    <source>
        <dbReference type="ARBA" id="ARBA00023194"/>
    </source>
</evidence>
<dbReference type="Proteomes" id="UP000789759">
    <property type="component" value="Unassembled WGS sequence"/>
</dbReference>
<reference evidence="5" key="1">
    <citation type="submission" date="2021-06" db="EMBL/GenBank/DDBJ databases">
        <authorList>
            <person name="Kallberg Y."/>
            <person name="Tangrot J."/>
            <person name="Rosling A."/>
        </authorList>
    </citation>
    <scope>NUCLEOTIDE SEQUENCE</scope>
    <source>
        <strain evidence="5">FL966</strain>
    </source>
</reference>
<feature type="non-terminal residue" evidence="5">
    <location>
        <position position="726"/>
    </location>
</feature>
<dbReference type="PANTHER" id="PTHR10696">
    <property type="entry name" value="GAMMA-BUTYROBETAINE HYDROXYLASE-RELATED"/>
    <property type="match status" value="1"/>
</dbReference>
<proteinExistence type="predicted"/>
<evidence type="ECO:0000313" key="5">
    <source>
        <dbReference type="EMBL" id="CAG8791133.1"/>
    </source>
</evidence>
<evidence type="ECO:0000313" key="6">
    <source>
        <dbReference type="Proteomes" id="UP000789759"/>
    </source>
</evidence>
<feature type="domain" description="ATP-grasp" evidence="4">
    <location>
        <begin position="472"/>
        <end position="717"/>
    </location>
</feature>
<dbReference type="SUPFAM" id="SSF56059">
    <property type="entry name" value="Glutathione synthetase ATP-binding domain-like"/>
    <property type="match status" value="1"/>
</dbReference>
<gene>
    <name evidence="5" type="ORF">CPELLU_LOCUS17008</name>
</gene>
<keyword evidence="1" id="KW-0560">Oxidoreductase</keyword>
<dbReference type="SUPFAM" id="SSF51197">
    <property type="entry name" value="Clavaminate synthase-like"/>
    <property type="match status" value="1"/>
</dbReference>
<organism evidence="5 6">
    <name type="scientific">Cetraspora pellucida</name>
    <dbReference type="NCBI Taxonomy" id="1433469"/>
    <lineage>
        <taxon>Eukaryota</taxon>
        <taxon>Fungi</taxon>
        <taxon>Fungi incertae sedis</taxon>
        <taxon>Mucoromycota</taxon>
        <taxon>Glomeromycotina</taxon>
        <taxon>Glomeromycetes</taxon>
        <taxon>Diversisporales</taxon>
        <taxon>Gigasporaceae</taxon>
        <taxon>Cetraspora</taxon>
    </lineage>
</organism>
<dbReference type="GO" id="GO:0016491">
    <property type="term" value="F:oxidoreductase activity"/>
    <property type="evidence" value="ECO:0007669"/>
    <property type="project" value="UniProtKB-KW"/>
</dbReference>
<accession>A0A9N9JTF1</accession>
<dbReference type="Gene3D" id="3.30.470.20">
    <property type="entry name" value="ATP-grasp fold, B domain"/>
    <property type="match status" value="1"/>
</dbReference>
<dbReference type="AlphaFoldDB" id="A0A9N9JTF1"/>
<keyword evidence="3" id="KW-0547">Nucleotide-binding</keyword>